<evidence type="ECO:0000259" key="1">
    <source>
        <dbReference type="PROSITE" id="PS51725"/>
    </source>
</evidence>
<dbReference type="InterPro" id="IPR050404">
    <property type="entry name" value="Heme-degrading_MO"/>
</dbReference>
<dbReference type="Gene3D" id="3.30.70.100">
    <property type="match status" value="1"/>
</dbReference>
<dbReference type="InterPro" id="IPR007138">
    <property type="entry name" value="ABM_dom"/>
</dbReference>
<dbReference type="InterPro" id="IPR011008">
    <property type="entry name" value="Dimeric_a/b-barrel"/>
</dbReference>
<dbReference type="EMBL" id="JAMQKC010000007">
    <property type="protein sequence ID" value="MDC3417257.1"/>
    <property type="molecule type" value="Genomic_DNA"/>
</dbReference>
<accession>A0A9X3WCF8</accession>
<dbReference type="PANTHER" id="PTHR34474">
    <property type="entry name" value="SIGNAL TRANSDUCTION PROTEIN TRAP"/>
    <property type="match status" value="1"/>
</dbReference>
<dbReference type="PROSITE" id="PS51725">
    <property type="entry name" value="ABM"/>
    <property type="match status" value="1"/>
</dbReference>
<proteinExistence type="predicted"/>
<dbReference type="AlphaFoldDB" id="A0A9X3WCF8"/>
<gene>
    <name evidence="2" type="ORF">NC799_10060</name>
</gene>
<dbReference type="Proteomes" id="UP001145069">
    <property type="component" value="Unassembled WGS sequence"/>
</dbReference>
<evidence type="ECO:0000313" key="2">
    <source>
        <dbReference type="EMBL" id="MDC3417257.1"/>
    </source>
</evidence>
<evidence type="ECO:0000313" key="3">
    <source>
        <dbReference type="Proteomes" id="UP001145069"/>
    </source>
</evidence>
<name>A0A9X3WCF8_9BACI</name>
<organism evidence="2 3">
    <name type="scientific">Aquibacillus salsiterrae</name>
    <dbReference type="NCBI Taxonomy" id="2950439"/>
    <lineage>
        <taxon>Bacteria</taxon>
        <taxon>Bacillati</taxon>
        <taxon>Bacillota</taxon>
        <taxon>Bacilli</taxon>
        <taxon>Bacillales</taxon>
        <taxon>Bacillaceae</taxon>
        <taxon>Aquibacillus</taxon>
    </lineage>
</organism>
<feature type="domain" description="ABM" evidence="1">
    <location>
        <begin position="66"/>
        <end position="153"/>
    </location>
</feature>
<dbReference type="RefSeq" id="WP_272446324.1">
    <property type="nucleotide sequence ID" value="NZ_JAMQKC010000007.1"/>
</dbReference>
<protein>
    <submittedName>
        <fullName evidence="2">Antibiotic biosynthesis monooxygenase</fullName>
    </submittedName>
</protein>
<comment type="caution">
    <text evidence="2">The sequence shown here is derived from an EMBL/GenBank/DDBJ whole genome shotgun (WGS) entry which is preliminary data.</text>
</comment>
<dbReference type="SUPFAM" id="SSF54909">
    <property type="entry name" value="Dimeric alpha+beta barrel"/>
    <property type="match status" value="1"/>
</dbReference>
<dbReference type="GO" id="GO:0004497">
    <property type="term" value="F:monooxygenase activity"/>
    <property type="evidence" value="ECO:0007669"/>
    <property type="project" value="UniProtKB-KW"/>
</dbReference>
<keyword evidence="2" id="KW-0560">Oxidoreductase</keyword>
<keyword evidence="3" id="KW-1185">Reference proteome</keyword>
<reference evidence="2" key="1">
    <citation type="submission" date="2022-06" db="EMBL/GenBank/DDBJ databases">
        <title>Aquibacillus sp. a new bacterium isolated from soil saline samples.</title>
        <authorList>
            <person name="Galisteo C."/>
            <person name="De La Haba R."/>
            <person name="Sanchez-Porro C."/>
            <person name="Ventosa A."/>
        </authorList>
    </citation>
    <scope>NUCLEOTIDE SEQUENCE</scope>
    <source>
        <strain evidence="2">3ASR75-54</strain>
    </source>
</reference>
<keyword evidence="2" id="KW-0503">Monooxygenase</keyword>
<sequence length="168" mass="19360">MNAYMTNGSFDILYKIKDKYPNKDFYFMHDNQTTLAYYEDAEKTKFATAREYEVVISNGTIQTDGFVVMNNIPVTDEGRPIFEDQFKQRSGSMDSVPGFYALRVLRPKRGNTYVVFVQWKDEQSYERWKNSGNFAKAHKKTDGVKKSAPYSAGPSYVTTYHMADLTEG</sequence>
<dbReference type="PANTHER" id="PTHR34474:SF2">
    <property type="entry name" value="SIGNAL TRANSDUCTION PROTEIN TRAP"/>
    <property type="match status" value="1"/>
</dbReference>
<dbReference type="Pfam" id="PF03992">
    <property type="entry name" value="ABM"/>
    <property type="match status" value="1"/>
</dbReference>